<keyword evidence="2" id="KW-1133">Transmembrane helix</keyword>
<reference evidence="3 4" key="1">
    <citation type="submission" date="2020-01" db="EMBL/GenBank/DDBJ databases">
        <title>Genomes of bacteria type strains.</title>
        <authorList>
            <person name="Chen J."/>
            <person name="Zhu S."/>
            <person name="Chen J."/>
        </authorList>
    </citation>
    <scope>NUCLEOTIDE SEQUENCE [LARGE SCALE GENOMIC DNA]</scope>
    <source>
        <strain evidence="3 4">KCTC 52919</strain>
    </source>
</reference>
<sequence length="252" mass="26076">MTEFRRASPVSDESRHRADPAAPARVIEGTAEVTTRIRRDKSAAEMEAARLSLAAPTGEAEARTLFGRRAPLDPAGSRRRHDAQTAAPDLLWQSRAPRGARPMPGGAARAIVAHARSLRLRDAASIATAFVVGMFALPFLVLWMAAAPVAAPLVMSPSGGVILSDVETSLSPRGDGAVLTVAGRLANVATRSANVPLMHIVMSAPDGSRQVKPLRAGIGELGAGQSVQFLSALAVPAGTDGDIAVDFAVGGL</sequence>
<dbReference type="EMBL" id="JAAAMJ010000019">
    <property type="protein sequence ID" value="NDV88731.1"/>
    <property type="molecule type" value="Genomic_DNA"/>
</dbReference>
<feature type="region of interest" description="Disordered" evidence="1">
    <location>
        <begin position="1"/>
        <end position="23"/>
    </location>
</feature>
<evidence type="ECO:0000256" key="1">
    <source>
        <dbReference type="SAM" id="MobiDB-lite"/>
    </source>
</evidence>
<keyword evidence="2" id="KW-0472">Membrane</keyword>
<dbReference type="Proteomes" id="UP000476332">
    <property type="component" value="Unassembled WGS sequence"/>
</dbReference>
<evidence type="ECO:0000313" key="3">
    <source>
        <dbReference type="EMBL" id="NDV88731.1"/>
    </source>
</evidence>
<comment type="caution">
    <text evidence="3">The sequence shown here is derived from an EMBL/GenBank/DDBJ whole genome shotgun (WGS) entry which is preliminary data.</text>
</comment>
<name>A0A6L9MLW5_9HYPH</name>
<dbReference type="AlphaFoldDB" id="A0A6L9MLW5"/>
<evidence type="ECO:0000313" key="4">
    <source>
        <dbReference type="Proteomes" id="UP000476332"/>
    </source>
</evidence>
<dbReference type="RefSeq" id="WP_163045580.1">
    <property type="nucleotide sequence ID" value="NZ_JAAAMJ010000019.1"/>
</dbReference>
<feature type="region of interest" description="Disordered" evidence="1">
    <location>
        <begin position="64"/>
        <end position="90"/>
    </location>
</feature>
<proteinExistence type="predicted"/>
<evidence type="ECO:0008006" key="5">
    <source>
        <dbReference type="Google" id="ProtNLM"/>
    </source>
</evidence>
<accession>A0A6L9MLW5</accession>
<gene>
    <name evidence="3" type="ORF">GTW51_18695</name>
</gene>
<keyword evidence="4" id="KW-1185">Reference proteome</keyword>
<evidence type="ECO:0000256" key="2">
    <source>
        <dbReference type="SAM" id="Phobius"/>
    </source>
</evidence>
<organism evidence="3 4">
    <name type="scientific">Aurantimonas aggregata</name>
    <dbReference type="NCBI Taxonomy" id="2047720"/>
    <lineage>
        <taxon>Bacteria</taxon>
        <taxon>Pseudomonadati</taxon>
        <taxon>Pseudomonadota</taxon>
        <taxon>Alphaproteobacteria</taxon>
        <taxon>Hyphomicrobiales</taxon>
        <taxon>Aurantimonadaceae</taxon>
        <taxon>Aurantimonas</taxon>
    </lineage>
</organism>
<keyword evidence="2" id="KW-0812">Transmembrane</keyword>
<feature type="compositionally biased region" description="Basic and acidic residues" evidence="1">
    <location>
        <begin position="1"/>
        <end position="19"/>
    </location>
</feature>
<feature type="transmembrane region" description="Helical" evidence="2">
    <location>
        <begin position="126"/>
        <end position="146"/>
    </location>
</feature>
<protein>
    <recommendedName>
        <fullName evidence="5">DUF3426 domain-containing protein</fullName>
    </recommendedName>
</protein>